<organism evidence="2 3">
    <name type="scientific">Botryobasidium botryosum (strain FD-172 SS1)</name>
    <dbReference type="NCBI Taxonomy" id="930990"/>
    <lineage>
        <taxon>Eukaryota</taxon>
        <taxon>Fungi</taxon>
        <taxon>Dikarya</taxon>
        <taxon>Basidiomycota</taxon>
        <taxon>Agaricomycotina</taxon>
        <taxon>Agaricomycetes</taxon>
        <taxon>Cantharellales</taxon>
        <taxon>Botryobasidiaceae</taxon>
        <taxon>Botryobasidium</taxon>
    </lineage>
</organism>
<accession>A0A067M4V8</accession>
<dbReference type="InParanoid" id="A0A067M4V8"/>
<name>A0A067M4V8_BOTB1</name>
<dbReference type="EMBL" id="KL198120">
    <property type="protein sequence ID" value="KDQ06882.1"/>
    <property type="molecule type" value="Genomic_DNA"/>
</dbReference>
<evidence type="ECO:0000313" key="3">
    <source>
        <dbReference type="Proteomes" id="UP000027195"/>
    </source>
</evidence>
<evidence type="ECO:0000259" key="1">
    <source>
        <dbReference type="Pfam" id="PF17667"/>
    </source>
</evidence>
<protein>
    <recommendedName>
        <fullName evidence="1">Fungal-type protein kinase domain-containing protein</fullName>
    </recommendedName>
</protein>
<dbReference type="Proteomes" id="UP000027195">
    <property type="component" value="Unassembled WGS sequence"/>
</dbReference>
<gene>
    <name evidence="2" type="ORF">BOTBODRAFT_181161</name>
</gene>
<dbReference type="Pfam" id="PF17667">
    <property type="entry name" value="Pkinase_fungal"/>
    <property type="match status" value="1"/>
</dbReference>
<feature type="domain" description="Fungal-type protein kinase" evidence="1">
    <location>
        <begin position="148"/>
        <end position="284"/>
    </location>
</feature>
<reference evidence="3" key="1">
    <citation type="journal article" date="2014" name="Proc. Natl. Acad. Sci. U.S.A.">
        <title>Extensive sampling of basidiomycete genomes demonstrates inadequacy of the white-rot/brown-rot paradigm for wood decay fungi.</title>
        <authorList>
            <person name="Riley R."/>
            <person name="Salamov A.A."/>
            <person name="Brown D.W."/>
            <person name="Nagy L.G."/>
            <person name="Floudas D."/>
            <person name="Held B.W."/>
            <person name="Levasseur A."/>
            <person name="Lombard V."/>
            <person name="Morin E."/>
            <person name="Otillar R."/>
            <person name="Lindquist E.A."/>
            <person name="Sun H."/>
            <person name="LaButti K.M."/>
            <person name="Schmutz J."/>
            <person name="Jabbour D."/>
            <person name="Luo H."/>
            <person name="Baker S.E."/>
            <person name="Pisabarro A.G."/>
            <person name="Walton J.D."/>
            <person name="Blanchette R.A."/>
            <person name="Henrissat B."/>
            <person name="Martin F."/>
            <person name="Cullen D."/>
            <person name="Hibbett D.S."/>
            <person name="Grigoriev I.V."/>
        </authorList>
    </citation>
    <scope>NUCLEOTIDE SEQUENCE [LARGE SCALE GENOMIC DNA]</scope>
    <source>
        <strain evidence="3">FD-172 SS1</strain>
    </source>
</reference>
<keyword evidence="3" id="KW-1185">Reference proteome</keyword>
<dbReference type="AlphaFoldDB" id="A0A067M4V8"/>
<proteinExistence type="predicted"/>
<dbReference type="HOGENOM" id="CLU_611086_0_0_1"/>
<evidence type="ECO:0000313" key="2">
    <source>
        <dbReference type="EMBL" id="KDQ06882.1"/>
    </source>
</evidence>
<dbReference type="InterPro" id="IPR040976">
    <property type="entry name" value="Pkinase_fungal"/>
</dbReference>
<dbReference type="OrthoDB" id="5584477at2759"/>
<sequence length="448" mass="50578">MSDPLNAAPTPKTATVPPELGARHSLACSKAQLCTSSTPPAESSIRAPSTRGLASIWLGSKEAITADELMEDLMWEAGKGSEILSLSGTPISAELLGEVVVKSSWIVMDPGANETESAELQMLLSQCGSPTPFDVVPWDLFDRPSVKPEFRRHYRLYFKTRGKPLSEATSPYEMLEACDHAMISMFKELYFQIRRNVMLLATPEERPAVTDFDAIKDITLCRGMLIDGDLAKKIEPHEPLTEGLTGLGTLPFISIKLLRRWADNMPTSHTPLDDAESFTWVKLWRYLVEAETLQVLTAPEKFPLAELASARVGAVLGAKYPYILYVRDYRATSPLLENHIRTLLRLTDRMYWEDRKVEVEAEGSFLHRYRHVYEEYFKVSFQFREENEAILRQPWAEFLKASWKKKNKCWDQDSSSAAFSLLKDGFLQIVCGYLEILSLAASPQKISQ</sequence>